<protein>
    <recommendedName>
        <fullName evidence="5">FAD-dependent oxidoreductase 2 FAD-binding domain-containing protein</fullName>
    </recommendedName>
</protein>
<evidence type="ECO:0000256" key="1">
    <source>
        <dbReference type="ARBA" id="ARBA00001974"/>
    </source>
</evidence>
<evidence type="ECO:0000256" key="4">
    <source>
        <dbReference type="ARBA" id="ARBA00023002"/>
    </source>
</evidence>
<keyword evidence="3" id="KW-0274">FAD</keyword>
<name>X0ZPZ6_9ZZZZ</name>
<dbReference type="PANTHER" id="PTHR42716">
    <property type="entry name" value="L-ASPARTATE OXIDASE"/>
    <property type="match status" value="1"/>
</dbReference>
<feature type="domain" description="FAD-dependent oxidoreductase 2 FAD-binding" evidence="5">
    <location>
        <begin position="20"/>
        <end position="100"/>
    </location>
</feature>
<dbReference type="PANTHER" id="PTHR42716:SF2">
    <property type="entry name" value="L-ASPARTATE OXIDASE, CHLOROPLASTIC"/>
    <property type="match status" value="1"/>
</dbReference>
<evidence type="ECO:0000256" key="3">
    <source>
        <dbReference type="ARBA" id="ARBA00022827"/>
    </source>
</evidence>
<comment type="caution">
    <text evidence="6">The sequence shown here is derived from an EMBL/GenBank/DDBJ whole genome shotgun (WGS) entry which is preliminary data.</text>
</comment>
<dbReference type="EMBL" id="BART01000398">
    <property type="protein sequence ID" value="GAG71810.1"/>
    <property type="molecule type" value="Genomic_DNA"/>
</dbReference>
<dbReference type="InterPro" id="IPR005288">
    <property type="entry name" value="NadB"/>
</dbReference>
<reference evidence="6" key="1">
    <citation type="journal article" date="2014" name="Front. Microbiol.">
        <title>High frequency of phylogenetically diverse reductive dehalogenase-homologous genes in deep subseafloor sedimentary metagenomes.</title>
        <authorList>
            <person name="Kawai M."/>
            <person name="Futagami T."/>
            <person name="Toyoda A."/>
            <person name="Takaki Y."/>
            <person name="Nishi S."/>
            <person name="Hori S."/>
            <person name="Arai W."/>
            <person name="Tsubouchi T."/>
            <person name="Morono Y."/>
            <person name="Uchiyama I."/>
            <person name="Ito T."/>
            <person name="Fujiyama A."/>
            <person name="Inagaki F."/>
            <person name="Takami H."/>
        </authorList>
    </citation>
    <scope>NUCLEOTIDE SEQUENCE</scope>
    <source>
        <strain evidence="6">Expedition CK06-06</strain>
    </source>
</reference>
<evidence type="ECO:0000259" key="5">
    <source>
        <dbReference type="Pfam" id="PF00890"/>
    </source>
</evidence>
<dbReference type="GO" id="GO:0034628">
    <property type="term" value="P:'de novo' NAD+ biosynthetic process from L-aspartate"/>
    <property type="evidence" value="ECO:0007669"/>
    <property type="project" value="TreeGrafter"/>
</dbReference>
<gene>
    <name evidence="6" type="ORF">S01H4_01960</name>
</gene>
<dbReference type="Gene3D" id="3.50.50.60">
    <property type="entry name" value="FAD/NAD(P)-binding domain"/>
    <property type="match status" value="1"/>
</dbReference>
<dbReference type="GO" id="GO:0008734">
    <property type="term" value="F:L-aspartate oxidase activity"/>
    <property type="evidence" value="ECO:0007669"/>
    <property type="project" value="InterPro"/>
</dbReference>
<sequence>MLPRYLISPSFCQKIHKYCDCIVIGSGIAGLSTAMRLAKNNNIKVITKSSLSDSTTWYAQGGIAAAIKKPDFWKNHYEDTMAAGQGLCDRKAVKILVTTAL</sequence>
<dbReference type="InterPro" id="IPR003953">
    <property type="entry name" value="FAD-dep_OxRdtase_2_FAD-bd"/>
</dbReference>
<evidence type="ECO:0000256" key="2">
    <source>
        <dbReference type="ARBA" id="ARBA00022630"/>
    </source>
</evidence>
<comment type="cofactor">
    <cofactor evidence="1">
        <name>FAD</name>
        <dbReference type="ChEBI" id="CHEBI:57692"/>
    </cofactor>
</comment>
<dbReference type="InterPro" id="IPR036188">
    <property type="entry name" value="FAD/NAD-bd_sf"/>
</dbReference>
<dbReference type="SUPFAM" id="SSF51905">
    <property type="entry name" value="FAD/NAD(P)-binding domain"/>
    <property type="match status" value="1"/>
</dbReference>
<keyword evidence="2" id="KW-0285">Flavoprotein</keyword>
<keyword evidence="4" id="KW-0560">Oxidoreductase</keyword>
<dbReference type="Pfam" id="PF00890">
    <property type="entry name" value="FAD_binding_2"/>
    <property type="match status" value="1"/>
</dbReference>
<proteinExistence type="predicted"/>
<accession>X0ZPZ6</accession>
<organism evidence="6">
    <name type="scientific">marine sediment metagenome</name>
    <dbReference type="NCBI Taxonomy" id="412755"/>
    <lineage>
        <taxon>unclassified sequences</taxon>
        <taxon>metagenomes</taxon>
        <taxon>ecological metagenomes</taxon>
    </lineage>
</organism>
<dbReference type="AlphaFoldDB" id="X0ZPZ6"/>
<evidence type="ECO:0000313" key="6">
    <source>
        <dbReference type="EMBL" id="GAG71810.1"/>
    </source>
</evidence>